<feature type="compositionally biased region" description="Basic and acidic residues" evidence="4">
    <location>
        <begin position="394"/>
        <end position="403"/>
    </location>
</feature>
<dbReference type="GO" id="GO:0009313">
    <property type="term" value="P:oligosaccharide catabolic process"/>
    <property type="evidence" value="ECO:0007669"/>
    <property type="project" value="TreeGrafter"/>
</dbReference>
<dbReference type="SUPFAM" id="SSF51445">
    <property type="entry name" value="(Trans)glycosidases"/>
    <property type="match status" value="1"/>
</dbReference>
<dbReference type="EMBL" id="WEKV01000009">
    <property type="protein sequence ID" value="KAB7785518.1"/>
    <property type="molecule type" value="Genomic_DNA"/>
</dbReference>
<protein>
    <submittedName>
        <fullName evidence="6">Maltodextrin glucosidase</fullName>
        <ecNumber evidence="6">3.2.1.20</ecNumber>
    </submittedName>
</protein>
<sequence length="546" mass="61126">MEAPIKAPTPGAGGCGTVWWQSGTVYQIYPRSFQDTDGDGVGDLRGITARLDYLAWLGVDAVWISPFYRSPMADFGYDVADYCAVDPLFGTLADFDALISEAHRRKLKVILDFVPNHSSIAHPWFTESRASRMSAKRDWYIWRDPGPDGGPPNNWLSNFGGPAWTRDEATGQYYYHAFLPEQPDLNWRNPEVQAAMHDALRFWLARGVDGFRVDVIWHLIKDEGFRDNPQNPDFQPHQAGINRFHQVYSCDRPEVLDIIAGMRAVLRAYGERVLIGEIYLPIERLVTYYGPGLTGADLPFNFQLIQTPWRAEAVAALVAEYEAALPEGGWPNWVLGNHDQPRIAARVGEAQARIAAMLLLTLRGTPTLYYGDEIGLGHVPVPPERAQDPWGRNEPGHSRDPERTPMQWEDAPNAGFTAGTPWLPLTGDANRRNVDELRDDSRSILTLYRRLLSLRRDHSALSVGAWRGLALPPDLAAEVFAYERIADGETLRILLNFSNQGWSVPLDEGGPWQILLSTHSGRAGDRVECQLRLEPDEGVILGSPGR</sequence>
<dbReference type="SMART" id="SM00642">
    <property type="entry name" value="Aamy"/>
    <property type="match status" value="1"/>
</dbReference>
<dbReference type="PANTHER" id="PTHR10357:SF179">
    <property type="entry name" value="NEUTRAL AND BASIC AMINO ACID TRANSPORT PROTEIN RBAT"/>
    <property type="match status" value="1"/>
</dbReference>
<dbReference type="Gene3D" id="3.20.20.80">
    <property type="entry name" value="Glycosidases"/>
    <property type="match status" value="1"/>
</dbReference>
<keyword evidence="2 6" id="KW-0378">Hydrolase</keyword>
<dbReference type="InterPro" id="IPR045857">
    <property type="entry name" value="O16G_dom_2"/>
</dbReference>
<evidence type="ECO:0000256" key="3">
    <source>
        <dbReference type="ARBA" id="ARBA00023295"/>
    </source>
</evidence>
<dbReference type="InterPro" id="IPR006047">
    <property type="entry name" value="GH13_cat_dom"/>
</dbReference>
<dbReference type="Gene3D" id="2.60.40.1180">
    <property type="entry name" value="Golgi alpha-mannosidase II"/>
    <property type="match status" value="1"/>
</dbReference>
<evidence type="ECO:0000313" key="7">
    <source>
        <dbReference type="Proteomes" id="UP000469949"/>
    </source>
</evidence>
<comment type="caution">
    <text evidence="6">The sequence shown here is derived from an EMBL/GenBank/DDBJ whole genome shotgun (WGS) entry which is preliminary data.</text>
</comment>
<evidence type="ECO:0000256" key="2">
    <source>
        <dbReference type="ARBA" id="ARBA00022801"/>
    </source>
</evidence>
<dbReference type="InterPro" id="IPR013780">
    <property type="entry name" value="Glyco_hydro_b"/>
</dbReference>
<dbReference type="InterPro" id="IPR022567">
    <property type="entry name" value="DUF3459"/>
</dbReference>
<keyword evidence="3 6" id="KW-0326">Glycosidase</keyword>
<organism evidence="6 7">
    <name type="scientific">Methylorubrum populi</name>
    <dbReference type="NCBI Taxonomy" id="223967"/>
    <lineage>
        <taxon>Bacteria</taxon>
        <taxon>Pseudomonadati</taxon>
        <taxon>Pseudomonadota</taxon>
        <taxon>Alphaproteobacteria</taxon>
        <taxon>Hyphomicrobiales</taxon>
        <taxon>Methylobacteriaceae</taxon>
        <taxon>Methylorubrum</taxon>
    </lineage>
</organism>
<reference evidence="6 7" key="1">
    <citation type="submission" date="2019-10" db="EMBL/GenBank/DDBJ databases">
        <title>Draft Genome Sequence of the Caffeine Degrading Methylotroph Methylorubrum populi PINKEL.</title>
        <authorList>
            <person name="Dawson S.C."/>
            <person name="Zhang X."/>
            <person name="Wright M.E."/>
            <person name="Sharma G."/>
            <person name="Langner J.T."/>
            <person name="Ditty J.L."/>
            <person name="Subuyuj G.A."/>
        </authorList>
    </citation>
    <scope>NUCLEOTIDE SEQUENCE [LARGE SCALE GENOMIC DNA]</scope>
    <source>
        <strain evidence="6 7">Pinkel</strain>
    </source>
</reference>
<evidence type="ECO:0000259" key="5">
    <source>
        <dbReference type="SMART" id="SM00642"/>
    </source>
</evidence>
<dbReference type="PANTHER" id="PTHR10357">
    <property type="entry name" value="ALPHA-AMYLASE FAMILY MEMBER"/>
    <property type="match status" value="1"/>
</dbReference>
<dbReference type="GO" id="GO:0004556">
    <property type="term" value="F:alpha-amylase activity"/>
    <property type="evidence" value="ECO:0007669"/>
    <property type="project" value="TreeGrafter"/>
</dbReference>
<dbReference type="Pfam" id="PF00128">
    <property type="entry name" value="Alpha-amylase"/>
    <property type="match status" value="1"/>
</dbReference>
<dbReference type="SUPFAM" id="SSF51011">
    <property type="entry name" value="Glycosyl hydrolase domain"/>
    <property type="match status" value="1"/>
</dbReference>
<dbReference type="Proteomes" id="UP000469949">
    <property type="component" value="Unassembled WGS sequence"/>
</dbReference>
<dbReference type="AlphaFoldDB" id="A0A833N0Y1"/>
<comment type="similarity">
    <text evidence="1">Belongs to the glycosyl hydrolase 13 family.</text>
</comment>
<proteinExistence type="inferred from homology"/>
<dbReference type="CDD" id="cd11331">
    <property type="entry name" value="AmyAc_OligoGlu_like"/>
    <property type="match status" value="1"/>
</dbReference>
<dbReference type="RefSeq" id="WP_152276867.1">
    <property type="nucleotide sequence ID" value="NZ_WEKV01000009.1"/>
</dbReference>
<feature type="region of interest" description="Disordered" evidence="4">
    <location>
        <begin position="383"/>
        <end position="407"/>
    </location>
</feature>
<dbReference type="Gene3D" id="3.90.400.10">
    <property type="entry name" value="Oligo-1,6-glucosidase, Domain 2"/>
    <property type="match status" value="1"/>
</dbReference>
<evidence type="ECO:0000256" key="4">
    <source>
        <dbReference type="SAM" id="MobiDB-lite"/>
    </source>
</evidence>
<feature type="domain" description="Glycosyl hydrolase family 13 catalytic" evidence="5">
    <location>
        <begin position="27"/>
        <end position="403"/>
    </location>
</feature>
<dbReference type="FunFam" id="3.90.400.10:FF:000002">
    <property type="entry name" value="Sucrose isomerase"/>
    <property type="match status" value="1"/>
</dbReference>
<dbReference type="GO" id="GO:0004558">
    <property type="term" value="F:alpha-1,4-glucosidase activity"/>
    <property type="evidence" value="ECO:0007669"/>
    <property type="project" value="UniProtKB-EC"/>
</dbReference>
<name>A0A833N0Y1_9HYPH</name>
<dbReference type="Pfam" id="PF11941">
    <property type="entry name" value="DUF3459"/>
    <property type="match status" value="1"/>
</dbReference>
<dbReference type="EC" id="3.2.1.20" evidence="6"/>
<evidence type="ECO:0000313" key="6">
    <source>
        <dbReference type="EMBL" id="KAB7785518.1"/>
    </source>
</evidence>
<accession>A0A833N0Y1</accession>
<dbReference type="InterPro" id="IPR017853">
    <property type="entry name" value="GH"/>
</dbReference>
<gene>
    <name evidence="6" type="ORF">F8B43_2019</name>
</gene>
<evidence type="ECO:0000256" key="1">
    <source>
        <dbReference type="ARBA" id="ARBA00008061"/>
    </source>
</evidence>